<organism evidence="2 3">
    <name type="scientific">Lates japonicus</name>
    <name type="common">Japanese lates</name>
    <dbReference type="NCBI Taxonomy" id="270547"/>
    <lineage>
        <taxon>Eukaryota</taxon>
        <taxon>Metazoa</taxon>
        <taxon>Chordata</taxon>
        <taxon>Craniata</taxon>
        <taxon>Vertebrata</taxon>
        <taxon>Euteleostomi</taxon>
        <taxon>Actinopterygii</taxon>
        <taxon>Neopterygii</taxon>
        <taxon>Teleostei</taxon>
        <taxon>Neoteleostei</taxon>
        <taxon>Acanthomorphata</taxon>
        <taxon>Carangaria</taxon>
        <taxon>Carangaria incertae sedis</taxon>
        <taxon>Centropomidae</taxon>
        <taxon>Lates</taxon>
    </lineage>
</organism>
<dbReference type="PANTHER" id="PTHR14383">
    <property type="entry name" value="SWAP-70 RECOMBINASE"/>
    <property type="match status" value="1"/>
</dbReference>
<dbReference type="GO" id="GO:0005634">
    <property type="term" value="C:nucleus"/>
    <property type="evidence" value="ECO:0007669"/>
    <property type="project" value="TreeGrafter"/>
</dbReference>
<dbReference type="AlphaFoldDB" id="A0AAD3RN59"/>
<comment type="caution">
    <text evidence="2">The sequence shown here is derived from an EMBL/GenBank/DDBJ whole genome shotgun (WGS) entry which is preliminary data.</text>
</comment>
<feature type="non-terminal residue" evidence="2">
    <location>
        <position position="110"/>
    </location>
</feature>
<keyword evidence="1" id="KW-0175">Coiled coil</keyword>
<evidence type="ECO:0000313" key="3">
    <source>
        <dbReference type="Proteomes" id="UP001279410"/>
    </source>
</evidence>
<evidence type="ECO:0000313" key="2">
    <source>
        <dbReference type="EMBL" id="GLD74551.1"/>
    </source>
</evidence>
<dbReference type="EMBL" id="BRZM01002313">
    <property type="protein sequence ID" value="GLD74551.1"/>
    <property type="molecule type" value="Genomic_DNA"/>
</dbReference>
<evidence type="ECO:0000256" key="1">
    <source>
        <dbReference type="SAM" id="Coils"/>
    </source>
</evidence>
<protein>
    <submittedName>
        <fullName evidence="2">Switch-associated protein 70b</fullName>
    </submittedName>
</protein>
<keyword evidence="3" id="KW-1185">Reference proteome</keyword>
<proteinExistence type="predicted"/>
<dbReference type="Proteomes" id="UP001279410">
    <property type="component" value="Unassembled WGS sequence"/>
</dbReference>
<reference evidence="2" key="1">
    <citation type="submission" date="2022-08" db="EMBL/GenBank/DDBJ databases">
        <title>Genome sequencing of akame (Lates japonicus).</title>
        <authorList>
            <person name="Hashiguchi Y."/>
            <person name="Takahashi H."/>
        </authorList>
    </citation>
    <scope>NUCLEOTIDE SEQUENCE</scope>
    <source>
        <strain evidence="2">Kochi</strain>
    </source>
</reference>
<gene>
    <name evidence="2" type="ORF">AKAME5_002588200</name>
</gene>
<feature type="coiled-coil region" evidence="1">
    <location>
        <begin position="17"/>
        <end position="86"/>
    </location>
</feature>
<accession>A0AAD3RN59</accession>
<sequence length="110" mass="12832">MLMSLWGRLLEEEATKRAELEQIHLRQQRAISETEAEKQELEKERLAKESALQAAMKQLEHLEQERQGALEQYQTVMRKLEDATNNTKTWKHKVAEHEGLLRLIQPGSKG</sequence>
<dbReference type="GO" id="GO:0005737">
    <property type="term" value="C:cytoplasm"/>
    <property type="evidence" value="ECO:0007669"/>
    <property type="project" value="TreeGrafter"/>
</dbReference>
<name>A0AAD3RN59_LATJO</name>
<dbReference type="PANTHER" id="PTHR14383:SF6">
    <property type="entry name" value="SWITCH-ASSOCIATED PROTEIN 70"/>
    <property type="match status" value="1"/>
</dbReference>